<proteinExistence type="predicted"/>
<organism evidence="1 2">
    <name type="scientific">Floridaenema aerugineum BLCC-F46</name>
    <dbReference type="NCBI Taxonomy" id="3153654"/>
    <lineage>
        <taxon>Bacteria</taxon>
        <taxon>Bacillati</taxon>
        <taxon>Cyanobacteriota</taxon>
        <taxon>Cyanophyceae</taxon>
        <taxon>Oscillatoriophycideae</taxon>
        <taxon>Aerosakkonematales</taxon>
        <taxon>Aerosakkonemataceae</taxon>
        <taxon>Floridanema</taxon>
        <taxon>Floridanema aerugineum</taxon>
    </lineage>
</organism>
<protein>
    <submittedName>
        <fullName evidence="1">Uncharacterized protein</fullName>
    </submittedName>
</protein>
<dbReference type="Proteomes" id="UP001576774">
    <property type="component" value="Unassembled WGS sequence"/>
</dbReference>
<name>A0ABV4X962_9CYAN</name>
<evidence type="ECO:0000313" key="1">
    <source>
        <dbReference type="EMBL" id="MFB2879331.1"/>
    </source>
</evidence>
<comment type="caution">
    <text evidence="1">The sequence shown here is derived from an EMBL/GenBank/DDBJ whole genome shotgun (WGS) entry which is preliminary data.</text>
</comment>
<reference evidence="1 2" key="1">
    <citation type="submission" date="2024-09" db="EMBL/GenBank/DDBJ databases">
        <title>Floridaenema gen nov. (Aerosakkonemataceae, Aerosakkonematales ord. nov., Cyanobacteria) from benthic tropical and subtropical fresh waters, with the description of four new species.</title>
        <authorList>
            <person name="Moretto J.A."/>
            <person name="Berthold D.E."/>
            <person name="Lefler F.W."/>
            <person name="Huang I.-S."/>
            <person name="Laughinghouse H. IV."/>
        </authorList>
    </citation>
    <scope>NUCLEOTIDE SEQUENCE [LARGE SCALE GENOMIC DNA]</scope>
    <source>
        <strain evidence="1 2">BLCC-F46</strain>
    </source>
</reference>
<gene>
    <name evidence="1" type="ORF">ACE1CC_20960</name>
</gene>
<evidence type="ECO:0000313" key="2">
    <source>
        <dbReference type="Proteomes" id="UP001576774"/>
    </source>
</evidence>
<dbReference type="EMBL" id="JBHFNQ010000163">
    <property type="protein sequence ID" value="MFB2879331.1"/>
    <property type="molecule type" value="Genomic_DNA"/>
</dbReference>
<keyword evidence="2" id="KW-1185">Reference proteome</keyword>
<accession>A0ABV4X962</accession>
<sequence>MNAALNNCSITDPGQLQYIGHIVNQILDKEHELGSLQNFQSALKELSLSQGREIQLNLVNHDNQLVGFNFSFVDEPHKTTSTIPLQQQLVLSPPGGSIIPQTTPYSTIDVATTKLKGQLSTPVSPGQLVATSPLSPEQKPEVTAEDETAIKSAAPNAKLNPNLARIAALLASRQEIDGLWLTGMTLKTETSIAKALETSSHLDSQLAGQAIIKRFEQILPQQFAQLNNCASPQPFNWKDPHSGTKYRFELAAATFSPEGQLITPASLKGFTPTHSQPVFSALLTDAKRHHWLVEQCDFNEQQLNSLTACIPTHPAQRSTNSLDNSL</sequence>
<dbReference type="RefSeq" id="WP_413272377.1">
    <property type="nucleotide sequence ID" value="NZ_JBHFNQ010000163.1"/>
</dbReference>